<keyword evidence="5" id="KW-0255">Endonuclease</keyword>
<dbReference type="PANTHER" id="PTHR30194:SF3">
    <property type="entry name" value="CROSSOVER JUNCTION ENDODEOXYRIBONUCLEASE RUVC"/>
    <property type="match status" value="1"/>
</dbReference>
<dbReference type="SUPFAM" id="SSF53098">
    <property type="entry name" value="Ribonuclease H-like"/>
    <property type="match status" value="1"/>
</dbReference>
<keyword evidence="7" id="KW-0378">Hydrolase</keyword>
<keyword evidence="8" id="KW-0460">Magnesium</keyword>
<reference evidence="12" key="2">
    <citation type="submission" date="2020-09" db="EMBL/GenBank/DDBJ databases">
        <authorList>
            <person name="Sun Q."/>
            <person name="Zhou Y."/>
        </authorList>
    </citation>
    <scope>NUCLEOTIDE SEQUENCE</scope>
    <source>
        <strain evidence="12">CGMCC 1.12987</strain>
    </source>
</reference>
<keyword evidence="6" id="KW-0227">DNA damage</keyword>
<comment type="caution">
    <text evidence="12">The sequence shown here is derived from an EMBL/GenBank/DDBJ whole genome shotgun (WGS) entry which is preliminary data.</text>
</comment>
<evidence type="ECO:0000256" key="3">
    <source>
        <dbReference type="ARBA" id="ARBA00022722"/>
    </source>
</evidence>
<keyword evidence="11" id="KW-0234">DNA repair</keyword>
<evidence type="ECO:0000256" key="1">
    <source>
        <dbReference type="ARBA" id="ARBA00009518"/>
    </source>
</evidence>
<comment type="similarity">
    <text evidence="1">Belongs to the RuvC family.</text>
</comment>
<evidence type="ECO:0000256" key="11">
    <source>
        <dbReference type="ARBA" id="ARBA00023204"/>
    </source>
</evidence>
<dbReference type="InterPro" id="IPR012337">
    <property type="entry name" value="RNaseH-like_sf"/>
</dbReference>
<dbReference type="GO" id="GO:0046872">
    <property type="term" value="F:metal ion binding"/>
    <property type="evidence" value="ECO:0007669"/>
    <property type="project" value="UniProtKB-KW"/>
</dbReference>
<evidence type="ECO:0000313" key="13">
    <source>
        <dbReference type="Proteomes" id="UP000644756"/>
    </source>
</evidence>
<keyword evidence="4" id="KW-0479">Metal-binding</keyword>
<dbReference type="Pfam" id="PF02075">
    <property type="entry name" value="RuvC"/>
    <property type="match status" value="1"/>
</dbReference>
<evidence type="ECO:0000313" key="12">
    <source>
        <dbReference type="EMBL" id="GGF88225.1"/>
    </source>
</evidence>
<evidence type="ECO:0000256" key="2">
    <source>
        <dbReference type="ARBA" id="ARBA00022490"/>
    </source>
</evidence>
<dbReference type="Proteomes" id="UP000644756">
    <property type="component" value="Unassembled WGS sequence"/>
</dbReference>
<dbReference type="GO" id="GO:0006310">
    <property type="term" value="P:DNA recombination"/>
    <property type="evidence" value="ECO:0007669"/>
    <property type="project" value="UniProtKB-KW"/>
</dbReference>
<accession>A0A917CHT9</accession>
<evidence type="ECO:0000256" key="7">
    <source>
        <dbReference type="ARBA" id="ARBA00022801"/>
    </source>
</evidence>
<keyword evidence="2" id="KW-0963">Cytoplasm</keyword>
<keyword evidence="9" id="KW-0238">DNA-binding</keyword>
<organism evidence="12 13">
    <name type="scientific">Paenibacillus abyssi</name>
    <dbReference type="NCBI Taxonomy" id="1340531"/>
    <lineage>
        <taxon>Bacteria</taxon>
        <taxon>Bacillati</taxon>
        <taxon>Bacillota</taxon>
        <taxon>Bacilli</taxon>
        <taxon>Bacillales</taxon>
        <taxon>Paenibacillaceae</taxon>
        <taxon>Paenibacillus</taxon>
    </lineage>
</organism>
<dbReference type="Gene3D" id="3.30.420.10">
    <property type="entry name" value="Ribonuclease H-like superfamily/Ribonuclease H"/>
    <property type="match status" value="1"/>
</dbReference>
<evidence type="ECO:0008006" key="14">
    <source>
        <dbReference type="Google" id="ProtNLM"/>
    </source>
</evidence>
<evidence type="ECO:0000256" key="6">
    <source>
        <dbReference type="ARBA" id="ARBA00022763"/>
    </source>
</evidence>
<keyword evidence="3" id="KW-0540">Nuclease</keyword>
<evidence type="ECO:0000256" key="8">
    <source>
        <dbReference type="ARBA" id="ARBA00022842"/>
    </source>
</evidence>
<dbReference type="EMBL" id="BMGR01000001">
    <property type="protein sequence ID" value="GGF88225.1"/>
    <property type="molecule type" value="Genomic_DNA"/>
</dbReference>
<dbReference type="InterPro" id="IPR036397">
    <property type="entry name" value="RNaseH_sf"/>
</dbReference>
<reference evidence="12" key="1">
    <citation type="journal article" date="2014" name="Int. J. Syst. Evol. Microbiol.">
        <title>Complete genome sequence of Corynebacterium casei LMG S-19264T (=DSM 44701T), isolated from a smear-ripened cheese.</title>
        <authorList>
            <consortium name="US DOE Joint Genome Institute (JGI-PGF)"/>
            <person name="Walter F."/>
            <person name="Albersmeier A."/>
            <person name="Kalinowski J."/>
            <person name="Ruckert C."/>
        </authorList>
    </citation>
    <scope>NUCLEOTIDE SEQUENCE</scope>
    <source>
        <strain evidence="12">CGMCC 1.12987</strain>
    </source>
</reference>
<evidence type="ECO:0000256" key="5">
    <source>
        <dbReference type="ARBA" id="ARBA00022759"/>
    </source>
</evidence>
<dbReference type="AlphaFoldDB" id="A0A917CHT9"/>
<dbReference type="InterPro" id="IPR002176">
    <property type="entry name" value="X-over_junc_endoDNase_RuvC"/>
</dbReference>
<dbReference type="GO" id="GO:0003677">
    <property type="term" value="F:DNA binding"/>
    <property type="evidence" value="ECO:0007669"/>
    <property type="project" value="UniProtKB-KW"/>
</dbReference>
<dbReference type="PANTHER" id="PTHR30194">
    <property type="entry name" value="CROSSOVER JUNCTION ENDODEOXYRIBONUCLEASE RUVC"/>
    <property type="match status" value="1"/>
</dbReference>
<dbReference type="GO" id="GO:0016787">
    <property type="term" value="F:hydrolase activity"/>
    <property type="evidence" value="ECO:0007669"/>
    <property type="project" value="UniProtKB-KW"/>
</dbReference>
<evidence type="ECO:0000256" key="10">
    <source>
        <dbReference type="ARBA" id="ARBA00023172"/>
    </source>
</evidence>
<gene>
    <name evidence="12" type="ORF">GCM10010916_01910</name>
</gene>
<keyword evidence="10" id="KW-0233">DNA recombination</keyword>
<dbReference type="GO" id="GO:0004520">
    <property type="term" value="F:DNA endonuclease activity"/>
    <property type="evidence" value="ECO:0007669"/>
    <property type="project" value="InterPro"/>
</dbReference>
<proteinExistence type="inferred from homology"/>
<evidence type="ECO:0000256" key="4">
    <source>
        <dbReference type="ARBA" id="ARBA00022723"/>
    </source>
</evidence>
<keyword evidence="13" id="KW-1185">Reference proteome</keyword>
<sequence length="180" mass="19695">MTTAAKKRNDTARYLGLDLSLSPGLAVIDVKNRIPTLVYAGSVATSTDDNDAVRSSVVESFVASNIYAYRPFDLVLREDFIAGRNKRATQTIFNAWTAADRALHTYGYTVADVKPPLSPTSVKKIITGNGRAEKPEVAEAVRKLLRLPAEYKFAAGYDDSDAAAVVLAWLIRENLIDTKE</sequence>
<evidence type="ECO:0000256" key="9">
    <source>
        <dbReference type="ARBA" id="ARBA00023125"/>
    </source>
</evidence>
<dbReference type="RefSeq" id="WP_188528129.1">
    <property type="nucleotide sequence ID" value="NZ_BMGR01000001.1"/>
</dbReference>
<dbReference type="GO" id="GO:0006281">
    <property type="term" value="P:DNA repair"/>
    <property type="evidence" value="ECO:0007669"/>
    <property type="project" value="UniProtKB-KW"/>
</dbReference>
<name>A0A917CHT9_9BACL</name>
<protein>
    <recommendedName>
        <fullName evidence="14">Holliday junction nuclease RuvC</fullName>
    </recommendedName>
</protein>